<comment type="similarity">
    <text evidence="1">Belongs to the HscB family.</text>
</comment>
<comment type="caution">
    <text evidence="4">The sequence shown here is derived from an EMBL/GenBank/DDBJ whole genome shotgun (WGS) entry which is preliminary data.</text>
</comment>
<dbReference type="InterPro" id="IPR009073">
    <property type="entry name" value="HscB_oligo_C"/>
</dbReference>
<dbReference type="SUPFAM" id="SSF46565">
    <property type="entry name" value="Chaperone J-domain"/>
    <property type="match status" value="1"/>
</dbReference>
<evidence type="ECO:0000256" key="2">
    <source>
        <dbReference type="ARBA" id="ARBA00023186"/>
    </source>
</evidence>
<name>A0AAV6U8W6_9ARAC</name>
<organism evidence="4 5">
    <name type="scientific">Oedothorax gibbosus</name>
    <dbReference type="NCBI Taxonomy" id="931172"/>
    <lineage>
        <taxon>Eukaryota</taxon>
        <taxon>Metazoa</taxon>
        <taxon>Ecdysozoa</taxon>
        <taxon>Arthropoda</taxon>
        <taxon>Chelicerata</taxon>
        <taxon>Arachnida</taxon>
        <taxon>Araneae</taxon>
        <taxon>Araneomorphae</taxon>
        <taxon>Entelegynae</taxon>
        <taxon>Araneoidea</taxon>
        <taxon>Linyphiidae</taxon>
        <taxon>Erigoninae</taxon>
        <taxon>Oedothorax</taxon>
    </lineage>
</organism>
<dbReference type="Gene3D" id="1.20.1280.20">
    <property type="entry name" value="HscB, C-terminal domain"/>
    <property type="match status" value="1"/>
</dbReference>
<feature type="domain" description="J" evidence="3">
    <location>
        <begin position="14"/>
        <end position="86"/>
    </location>
</feature>
<evidence type="ECO:0000256" key="1">
    <source>
        <dbReference type="ARBA" id="ARBA00010476"/>
    </source>
</evidence>
<dbReference type="EMBL" id="JAFNEN010000549">
    <property type="protein sequence ID" value="KAG8180787.1"/>
    <property type="molecule type" value="Genomic_DNA"/>
</dbReference>
<keyword evidence="2" id="KW-0143">Chaperone</keyword>
<dbReference type="AlphaFoldDB" id="A0AAV6U8W6"/>
<dbReference type="GO" id="GO:0001671">
    <property type="term" value="F:ATPase activator activity"/>
    <property type="evidence" value="ECO:0007669"/>
    <property type="project" value="InterPro"/>
</dbReference>
<dbReference type="GO" id="GO:0051259">
    <property type="term" value="P:protein complex oligomerization"/>
    <property type="evidence" value="ECO:0007669"/>
    <property type="project" value="InterPro"/>
</dbReference>
<reference evidence="4 5" key="1">
    <citation type="journal article" date="2022" name="Nat. Ecol. Evol.">
        <title>A masculinizing supergene underlies an exaggerated male reproductive morph in a spider.</title>
        <authorList>
            <person name="Hendrickx F."/>
            <person name="De Corte Z."/>
            <person name="Sonet G."/>
            <person name="Van Belleghem S.M."/>
            <person name="Kostlbacher S."/>
            <person name="Vangestel C."/>
        </authorList>
    </citation>
    <scope>NUCLEOTIDE SEQUENCE [LARGE SCALE GENOMIC DNA]</scope>
    <source>
        <strain evidence="4">W744_W776</strain>
    </source>
</reference>
<dbReference type="GO" id="GO:0044571">
    <property type="term" value="P:[2Fe-2S] cluster assembly"/>
    <property type="evidence" value="ECO:0007669"/>
    <property type="project" value="InterPro"/>
</dbReference>
<dbReference type="SUPFAM" id="SSF47144">
    <property type="entry name" value="HSC20 (HSCB), C-terminal oligomerisation domain"/>
    <property type="match status" value="1"/>
</dbReference>
<evidence type="ECO:0000259" key="3">
    <source>
        <dbReference type="PROSITE" id="PS50076"/>
    </source>
</evidence>
<dbReference type="Proteomes" id="UP000827092">
    <property type="component" value="Unassembled WGS sequence"/>
</dbReference>
<dbReference type="Gene3D" id="1.10.287.110">
    <property type="entry name" value="DnaJ domain"/>
    <property type="match status" value="1"/>
</dbReference>
<protein>
    <recommendedName>
        <fullName evidence="3">J domain-containing protein</fullName>
    </recommendedName>
</protein>
<dbReference type="InterPro" id="IPR001623">
    <property type="entry name" value="DnaJ_domain"/>
</dbReference>
<dbReference type="InterPro" id="IPR036386">
    <property type="entry name" value="HscB_C_sf"/>
</dbReference>
<dbReference type="Pfam" id="PF07743">
    <property type="entry name" value="HSCB_C"/>
    <property type="match status" value="1"/>
</dbReference>
<dbReference type="CDD" id="cd06257">
    <property type="entry name" value="DnaJ"/>
    <property type="match status" value="1"/>
</dbReference>
<evidence type="ECO:0000313" key="5">
    <source>
        <dbReference type="Proteomes" id="UP000827092"/>
    </source>
</evidence>
<dbReference type="PROSITE" id="PS50076">
    <property type="entry name" value="DNAJ_2"/>
    <property type="match status" value="1"/>
</dbReference>
<keyword evidence="5" id="KW-1185">Reference proteome</keyword>
<evidence type="ECO:0000313" key="4">
    <source>
        <dbReference type="EMBL" id="KAG8180787.1"/>
    </source>
</evidence>
<accession>A0AAV6U8W6</accession>
<sequence>MTCASVQEPNQKLNYFEMFKETPHFDIDVRNLTVKFRRLQTLLHPDKTASRPEKEKEYSAEQSSLVNKAYQTLLHPIDRGLYLLELHLKPLEEDTISLPPEFLADVMDINETLADLKSARNSDLKSARELESIRHINNAKMQMLYSDVSLAFKEKNIDKARESLSRLKYFINIDEKIKGIEEDLGISRDD</sequence>
<dbReference type="PANTHER" id="PTHR14021">
    <property type="entry name" value="IRON-SULFUR CLUSTER CO-CHAPERONE PROTEIN HSCB"/>
    <property type="match status" value="1"/>
</dbReference>
<dbReference type="InterPro" id="IPR004640">
    <property type="entry name" value="HscB"/>
</dbReference>
<dbReference type="HAMAP" id="MF_00682">
    <property type="entry name" value="HscB"/>
    <property type="match status" value="1"/>
</dbReference>
<gene>
    <name evidence="4" type="ORF">JTE90_012966</name>
</gene>
<dbReference type="InterPro" id="IPR036869">
    <property type="entry name" value="J_dom_sf"/>
</dbReference>
<dbReference type="NCBIfam" id="TIGR00714">
    <property type="entry name" value="hscB"/>
    <property type="match status" value="1"/>
</dbReference>
<dbReference type="PANTHER" id="PTHR14021:SF15">
    <property type="entry name" value="IRON-SULFUR CLUSTER CO-CHAPERONE PROTEIN HSCB"/>
    <property type="match status" value="1"/>
</dbReference>
<dbReference type="GO" id="GO:0005739">
    <property type="term" value="C:mitochondrion"/>
    <property type="evidence" value="ECO:0007669"/>
    <property type="project" value="TreeGrafter"/>
</dbReference>
<proteinExistence type="inferred from homology"/>
<dbReference type="GO" id="GO:0051087">
    <property type="term" value="F:protein-folding chaperone binding"/>
    <property type="evidence" value="ECO:0007669"/>
    <property type="project" value="InterPro"/>
</dbReference>